<gene>
    <name evidence="2" type="ORF">NCTC13296_00065</name>
</gene>
<proteinExistence type="predicted"/>
<evidence type="ECO:0000313" key="3">
    <source>
        <dbReference type="Proteomes" id="UP000254569"/>
    </source>
</evidence>
<dbReference type="RefSeq" id="WP_064063182.1">
    <property type="nucleotide sequence ID" value="NZ_LPZN01000011.1"/>
</dbReference>
<dbReference type="Proteomes" id="UP000254569">
    <property type="component" value="Unassembled WGS sequence"/>
</dbReference>
<reference evidence="2 3" key="1">
    <citation type="submission" date="2018-06" db="EMBL/GenBank/DDBJ databases">
        <authorList>
            <consortium name="Pathogen Informatics"/>
            <person name="Doyle S."/>
        </authorList>
    </citation>
    <scope>NUCLEOTIDE SEQUENCE [LARGE SCALE GENOMIC DNA]</scope>
    <source>
        <strain evidence="2 3">NCTC13296</strain>
    </source>
</reference>
<organism evidence="2 3">
    <name type="scientific">Rhodococcus gordoniae</name>
    <dbReference type="NCBI Taxonomy" id="223392"/>
    <lineage>
        <taxon>Bacteria</taxon>
        <taxon>Bacillati</taxon>
        <taxon>Actinomycetota</taxon>
        <taxon>Actinomycetes</taxon>
        <taxon>Mycobacteriales</taxon>
        <taxon>Nocardiaceae</taxon>
        <taxon>Rhodococcus</taxon>
    </lineage>
</organism>
<name>A0A379LT88_9NOCA</name>
<sequence length="333" mass="34003">MVLPLIPAALIAIGAVTGGGGVALSGKGIADRKKAADQLRRAHEQYTKRRDAIVERVEKTNAQLEALGGQQQQALTDVVIRMAEFLRRHEKQVRENERLLADGLQAGITQVDGPNGLDLNLGGWLGGAMASVATGVGTASAVSAAATSFGVASTGAAISGLSGAAAQSAAMAWLGGGALSAGGGGVALGAAALNVVTIGPALLISGFVIKGQGQKALTEAAEFQAEIDIANAELGTTDTLLTAVDHRIDELRSVLGALTVKAVAALDVLESEPFDARIHASRFQQAITLSKAVRDVAATPILDEDGELTENSANLTVRYRPMTEGDDRGAEQG</sequence>
<keyword evidence="3" id="KW-1185">Reference proteome</keyword>
<accession>A0A379LT88</accession>
<evidence type="ECO:0000313" key="2">
    <source>
        <dbReference type="EMBL" id="SUE13257.1"/>
    </source>
</evidence>
<feature type="coiled-coil region" evidence="1">
    <location>
        <begin position="29"/>
        <end position="56"/>
    </location>
</feature>
<dbReference type="AlphaFoldDB" id="A0A379LT88"/>
<evidence type="ECO:0000256" key="1">
    <source>
        <dbReference type="SAM" id="Coils"/>
    </source>
</evidence>
<dbReference type="EMBL" id="UGVI01000001">
    <property type="protein sequence ID" value="SUE13257.1"/>
    <property type="molecule type" value="Genomic_DNA"/>
</dbReference>
<dbReference type="OrthoDB" id="3357006at2"/>
<keyword evidence="1" id="KW-0175">Coiled coil</keyword>
<protein>
    <submittedName>
        <fullName evidence="2">Uncharacterized protein</fullName>
    </submittedName>
</protein>